<sequence>MKRLSRLKEVMRSQGIDGFFISKVPNVRYISGFTDSGAYLFITPEKQYVITDGRYTEQAEKQCPGFIVEKWARPGNTLGQSVEAIAKENNISKIAFEQEVVSFSLYEKLKNCLTTAQLVPTDGIIEDLRYVKDEEEIECTRKAAIIADKAFSKILDFVKVGMTEKEVSLELEYYMKKEGADGLAFDTILISGAKTSLLHGQPGDKVIEDGDFLLFDYGAMYNGYRSDMTRTIVMGTPDEKQLEIYNMVKKAQEDAQNSIKTGVSTKTPDDLARAASEKYIEYYYSGIGHGVGLELHEQPFISYAGNRVFEENCVVTVEPGLYIPDWGGVRIEDTVVVKNDGVEILTKTSKELICIK</sequence>
<feature type="domain" description="Creatinase N-terminal" evidence="2">
    <location>
        <begin position="3"/>
        <end position="131"/>
    </location>
</feature>
<dbReference type="CDD" id="cd01092">
    <property type="entry name" value="APP-like"/>
    <property type="match status" value="1"/>
</dbReference>
<dbReference type="InterPro" id="IPR000994">
    <property type="entry name" value="Pept_M24"/>
</dbReference>
<dbReference type="AlphaFoldDB" id="A0A1M5W6V1"/>
<dbReference type="InterPro" id="IPR029149">
    <property type="entry name" value="Creatin/AminoP/Spt16_N"/>
</dbReference>
<dbReference type="GO" id="GO:0004177">
    <property type="term" value="F:aminopeptidase activity"/>
    <property type="evidence" value="ECO:0007669"/>
    <property type="project" value="UniProtKB-KW"/>
</dbReference>
<dbReference type="EMBL" id="FQXP01000005">
    <property type="protein sequence ID" value="SHH83195.1"/>
    <property type="molecule type" value="Genomic_DNA"/>
</dbReference>
<organism evidence="3 4">
    <name type="scientific">Clostridium collagenovorans DSM 3089</name>
    <dbReference type="NCBI Taxonomy" id="1121306"/>
    <lineage>
        <taxon>Bacteria</taxon>
        <taxon>Bacillati</taxon>
        <taxon>Bacillota</taxon>
        <taxon>Clostridia</taxon>
        <taxon>Eubacteriales</taxon>
        <taxon>Clostridiaceae</taxon>
        <taxon>Clostridium</taxon>
    </lineage>
</organism>
<keyword evidence="3" id="KW-0378">Hydrolase</keyword>
<dbReference type="Pfam" id="PF00557">
    <property type="entry name" value="Peptidase_M24"/>
    <property type="match status" value="1"/>
</dbReference>
<dbReference type="STRING" id="1121306.SAMN02745196_01588"/>
<dbReference type="RefSeq" id="WP_072831483.1">
    <property type="nucleotide sequence ID" value="NZ_FQXP01000005.1"/>
</dbReference>
<dbReference type="InterPro" id="IPR000587">
    <property type="entry name" value="Creatinase_N"/>
</dbReference>
<evidence type="ECO:0000259" key="2">
    <source>
        <dbReference type="Pfam" id="PF01321"/>
    </source>
</evidence>
<accession>A0A1M5W6V1</accession>
<dbReference type="PANTHER" id="PTHR46112">
    <property type="entry name" value="AMINOPEPTIDASE"/>
    <property type="match status" value="1"/>
</dbReference>
<evidence type="ECO:0000313" key="4">
    <source>
        <dbReference type="Proteomes" id="UP000184526"/>
    </source>
</evidence>
<evidence type="ECO:0000259" key="1">
    <source>
        <dbReference type="Pfam" id="PF00557"/>
    </source>
</evidence>
<dbReference type="SUPFAM" id="SSF55920">
    <property type="entry name" value="Creatinase/aminopeptidase"/>
    <property type="match status" value="1"/>
</dbReference>
<keyword evidence="3" id="KW-0031">Aminopeptidase</keyword>
<keyword evidence="4" id="KW-1185">Reference proteome</keyword>
<dbReference type="Gene3D" id="3.90.230.10">
    <property type="entry name" value="Creatinase/methionine aminopeptidase superfamily"/>
    <property type="match status" value="1"/>
</dbReference>
<proteinExistence type="predicted"/>
<dbReference type="OrthoDB" id="9806388at2"/>
<keyword evidence="3" id="KW-0645">Protease</keyword>
<dbReference type="InterPro" id="IPR050659">
    <property type="entry name" value="Peptidase_M24B"/>
</dbReference>
<dbReference type="SUPFAM" id="SSF53092">
    <property type="entry name" value="Creatinase/prolidase N-terminal domain"/>
    <property type="match status" value="1"/>
</dbReference>
<name>A0A1M5W6V1_9CLOT</name>
<dbReference type="Pfam" id="PF01321">
    <property type="entry name" value="Creatinase_N"/>
    <property type="match status" value="1"/>
</dbReference>
<protein>
    <submittedName>
        <fullName evidence="3">Xaa-Pro aminopeptidase</fullName>
    </submittedName>
</protein>
<dbReference type="Proteomes" id="UP000184526">
    <property type="component" value="Unassembled WGS sequence"/>
</dbReference>
<dbReference type="Gene3D" id="3.40.350.10">
    <property type="entry name" value="Creatinase/prolidase N-terminal domain"/>
    <property type="match status" value="1"/>
</dbReference>
<evidence type="ECO:0000313" key="3">
    <source>
        <dbReference type="EMBL" id="SHH83195.1"/>
    </source>
</evidence>
<reference evidence="3 4" key="1">
    <citation type="submission" date="2016-11" db="EMBL/GenBank/DDBJ databases">
        <authorList>
            <person name="Jaros S."/>
            <person name="Januszkiewicz K."/>
            <person name="Wedrychowicz H."/>
        </authorList>
    </citation>
    <scope>NUCLEOTIDE SEQUENCE [LARGE SCALE GENOMIC DNA]</scope>
    <source>
        <strain evidence="3 4">DSM 3089</strain>
    </source>
</reference>
<feature type="domain" description="Peptidase M24" evidence="1">
    <location>
        <begin position="138"/>
        <end position="338"/>
    </location>
</feature>
<dbReference type="PANTHER" id="PTHR46112:SF3">
    <property type="entry name" value="AMINOPEPTIDASE YPDF"/>
    <property type="match status" value="1"/>
</dbReference>
<dbReference type="InterPro" id="IPR036005">
    <property type="entry name" value="Creatinase/aminopeptidase-like"/>
</dbReference>
<gene>
    <name evidence="3" type="ORF">SAMN02745196_01588</name>
</gene>